<name>A0A9W5F1I8_CAMHY</name>
<protein>
    <submittedName>
        <fullName evidence="1">Uncharacterized protein</fullName>
    </submittedName>
</protein>
<dbReference type="EMBL" id="FAVC01000011">
    <property type="protein sequence ID" value="CUU92488.1"/>
    <property type="molecule type" value="Genomic_DNA"/>
</dbReference>
<proteinExistence type="predicted"/>
<sequence>MNNRLKTQREWVKNQLLDRGQISRNKCLSKYISRLSGHIYAIKDKNPHWIIEAKTIKTLNGSDYIYKLTNQDKILKMIENNKSA</sequence>
<gene>
    <name evidence="1" type="ORF">ERS739223_01985</name>
</gene>
<evidence type="ECO:0000313" key="2">
    <source>
        <dbReference type="Proteomes" id="UP000052245"/>
    </source>
</evidence>
<reference evidence="1 2" key="1">
    <citation type="submission" date="2015-11" db="EMBL/GenBank/DDBJ databases">
        <authorList>
            <consortium name="Pathogen Informatics"/>
        </authorList>
    </citation>
    <scope>NUCLEOTIDE SEQUENCE [LARGE SCALE GENOMIC DNA]</scope>
    <source>
        <strain evidence="1 2">007A-0283</strain>
    </source>
</reference>
<organism evidence="1 2">
    <name type="scientific">Campylobacter hyointestinalis subsp. hyointestinalis</name>
    <dbReference type="NCBI Taxonomy" id="91352"/>
    <lineage>
        <taxon>Bacteria</taxon>
        <taxon>Pseudomonadati</taxon>
        <taxon>Campylobacterota</taxon>
        <taxon>Epsilonproteobacteria</taxon>
        <taxon>Campylobacterales</taxon>
        <taxon>Campylobacteraceae</taxon>
        <taxon>Campylobacter</taxon>
    </lineage>
</organism>
<dbReference type="RefSeq" id="WP_059443122.1">
    <property type="nucleotide sequence ID" value="NZ_FAVC01000011.1"/>
</dbReference>
<accession>A0A9W5F1I8</accession>
<evidence type="ECO:0000313" key="1">
    <source>
        <dbReference type="EMBL" id="CUU92488.1"/>
    </source>
</evidence>
<dbReference type="AlphaFoldDB" id="A0A9W5F1I8"/>
<dbReference type="Proteomes" id="UP000052245">
    <property type="component" value="Unassembled WGS sequence"/>
</dbReference>
<comment type="caution">
    <text evidence="1">The sequence shown here is derived from an EMBL/GenBank/DDBJ whole genome shotgun (WGS) entry which is preliminary data.</text>
</comment>